<dbReference type="SUPFAM" id="SSF50630">
    <property type="entry name" value="Acid proteases"/>
    <property type="match status" value="1"/>
</dbReference>
<dbReference type="Pfam" id="PF00026">
    <property type="entry name" value="Asp"/>
    <property type="match status" value="1"/>
</dbReference>
<evidence type="ECO:0000313" key="14">
    <source>
        <dbReference type="EMBL" id="KAJ6440560.1"/>
    </source>
</evidence>
<sequence>MGTKLFLALLVFCVTSLVSASAPFIDKRSFTVERVPNPNFEGRNGHKELARVYRKYRMPLPQGLVDSLEAQKAKRQLAARSPVLDGSFRRIARGNVARSPLRGVAGRILVPAGATSGSLLSARQAKNANETGVVVAKPEKGGAEFVSPCTIGGRSFNCVIDSGSSDLWIQDRTKSLSRAAAGDRNQNGTGQGTRFQVMDGARFQISYGDGSAAAGIVGITDVELGGARVRRQAVELATNVSQEFVEDQTIDGILGVAFSKLNSVQPQKQRTFLDNVAPNLQEPVFVADLNRKGNGTFTFGSIDNSRFNGDLTWVPVNSSTGFWAFESASFSVGDGATQTLARPRVAIADTGTTLLLVDTSIARGYYSQVQGAQNPDGSGFVFPCNAKLPDLIMDVGGVYKARVKGEDMNFQKLEDGTTCFGGLQATPAGTGGLMIFGDTFLKSQYVAFNVGNNTLGMAEHK</sequence>
<dbReference type="AlphaFoldDB" id="A0AB34FN10"/>
<evidence type="ECO:0000256" key="3">
    <source>
        <dbReference type="ARBA" id="ARBA00022525"/>
    </source>
</evidence>
<evidence type="ECO:0000256" key="8">
    <source>
        <dbReference type="ARBA" id="ARBA00023145"/>
    </source>
</evidence>
<evidence type="ECO:0000256" key="1">
    <source>
        <dbReference type="ARBA" id="ARBA00004613"/>
    </source>
</evidence>
<keyword evidence="8" id="KW-0865">Zymogen</keyword>
<reference evidence="14" key="1">
    <citation type="submission" date="2023-01" db="EMBL/GenBank/DDBJ databases">
        <title>The growth and conidiation of Purpureocillium lavendulum are regulated by nitrogen source and histone H3K14 acetylation.</title>
        <authorList>
            <person name="Tang P."/>
            <person name="Han J."/>
            <person name="Zhang C."/>
            <person name="Tang P."/>
            <person name="Qi F."/>
            <person name="Zhang K."/>
            <person name="Liang L."/>
        </authorList>
    </citation>
    <scope>NUCLEOTIDE SEQUENCE</scope>
    <source>
        <strain evidence="14">YMF1.00683</strain>
    </source>
</reference>
<feature type="chain" id="PRO_5044207141" evidence="12">
    <location>
        <begin position="21"/>
        <end position="461"/>
    </location>
</feature>
<comment type="similarity">
    <text evidence="2 11">Belongs to the peptidase A1 family.</text>
</comment>
<dbReference type="InterPro" id="IPR033121">
    <property type="entry name" value="PEPTIDASE_A1"/>
</dbReference>
<dbReference type="PANTHER" id="PTHR47966">
    <property type="entry name" value="BETA-SITE APP-CLEAVING ENZYME, ISOFORM A-RELATED"/>
    <property type="match status" value="1"/>
</dbReference>
<dbReference type="PANTHER" id="PTHR47966:SF23">
    <property type="entry name" value="ASPARTIC ENDOPEPTIDASE, PUTATIVE (AFU_ORTHOLOGUE AFUA_2G15950)-RELATED"/>
    <property type="match status" value="1"/>
</dbReference>
<dbReference type="InterPro" id="IPR001461">
    <property type="entry name" value="Aspartic_peptidase_A1"/>
</dbReference>
<feature type="active site" evidence="10">
    <location>
        <position position="349"/>
    </location>
</feature>
<dbReference type="GO" id="GO:0005576">
    <property type="term" value="C:extracellular region"/>
    <property type="evidence" value="ECO:0007669"/>
    <property type="project" value="UniProtKB-SubCell"/>
</dbReference>
<keyword evidence="4 11" id="KW-0645">Protease</keyword>
<dbReference type="Proteomes" id="UP001163105">
    <property type="component" value="Unassembled WGS sequence"/>
</dbReference>
<evidence type="ECO:0000256" key="7">
    <source>
        <dbReference type="ARBA" id="ARBA00022801"/>
    </source>
</evidence>
<evidence type="ECO:0000256" key="5">
    <source>
        <dbReference type="ARBA" id="ARBA00022729"/>
    </source>
</evidence>
<dbReference type="EMBL" id="JAQHRD010000005">
    <property type="protein sequence ID" value="KAJ6440560.1"/>
    <property type="molecule type" value="Genomic_DNA"/>
</dbReference>
<dbReference type="GO" id="GO:0006508">
    <property type="term" value="P:proteolysis"/>
    <property type="evidence" value="ECO:0007669"/>
    <property type="project" value="UniProtKB-KW"/>
</dbReference>
<gene>
    <name evidence="14" type="ORF">O9K51_06350</name>
</gene>
<keyword evidence="6 11" id="KW-0064">Aspartyl protease</keyword>
<evidence type="ECO:0000256" key="2">
    <source>
        <dbReference type="ARBA" id="ARBA00007447"/>
    </source>
</evidence>
<evidence type="ECO:0000256" key="10">
    <source>
        <dbReference type="PIRSR" id="PIRSR601461-1"/>
    </source>
</evidence>
<keyword evidence="7 11" id="KW-0378">Hydrolase</keyword>
<comment type="subcellular location">
    <subcellularLocation>
        <location evidence="1">Secreted</location>
    </subcellularLocation>
</comment>
<keyword evidence="9" id="KW-0325">Glycoprotein</keyword>
<dbReference type="GO" id="GO:0004190">
    <property type="term" value="F:aspartic-type endopeptidase activity"/>
    <property type="evidence" value="ECO:0007669"/>
    <property type="project" value="UniProtKB-KW"/>
</dbReference>
<protein>
    <submittedName>
        <fullName evidence="14">Aspartic protease PEP3</fullName>
    </submittedName>
</protein>
<name>A0AB34FN10_9HYPO</name>
<evidence type="ECO:0000313" key="15">
    <source>
        <dbReference type="Proteomes" id="UP001163105"/>
    </source>
</evidence>
<evidence type="ECO:0000256" key="12">
    <source>
        <dbReference type="SAM" id="SignalP"/>
    </source>
</evidence>
<evidence type="ECO:0000256" key="6">
    <source>
        <dbReference type="ARBA" id="ARBA00022750"/>
    </source>
</evidence>
<keyword evidence="3" id="KW-0964">Secreted</keyword>
<evidence type="ECO:0000256" key="9">
    <source>
        <dbReference type="ARBA" id="ARBA00023180"/>
    </source>
</evidence>
<keyword evidence="5 12" id="KW-0732">Signal</keyword>
<dbReference type="PRINTS" id="PR00792">
    <property type="entry name" value="PEPSIN"/>
</dbReference>
<evidence type="ECO:0000256" key="11">
    <source>
        <dbReference type="RuleBase" id="RU000454"/>
    </source>
</evidence>
<dbReference type="InterPro" id="IPR021109">
    <property type="entry name" value="Peptidase_aspartic_dom_sf"/>
</dbReference>
<accession>A0AB34FN10</accession>
<feature type="active site" evidence="10">
    <location>
        <position position="161"/>
    </location>
</feature>
<evidence type="ECO:0000259" key="13">
    <source>
        <dbReference type="PROSITE" id="PS51767"/>
    </source>
</evidence>
<dbReference type="InterPro" id="IPR001969">
    <property type="entry name" value="Aspartic_peptidase_AS"/>
</dbReference>
<keyword evidence="15" id="KW-1185">Reference proteome</keyword>
<comment type="caution">
    <text evidence="14">The sequence shown here is derived from an EMBL/GenBank/DDBJ whole genome shotgun (WGS) entry which is preliminary data.</text>
</comment>
<dbReference type="Gene3D" id="2.40.70.10">
    <property type="entry name" value="Acid Proteases"/>
    <property type="match status" value="2"/>
</dbReference>
<feature type="domain" description="Peptidase A1" evidence="13">
    <location>
        <begin position="145"/>
        <end position="458"/>
    </location>
</feature>
<feature type="signal peptide" evidence="12">
    <location>
        <begin position="1"/>
        <end position="20"/>
    </location>
</feature>
<dbReference type="InterPro" id="IPR034163">
    <property type="entry name" value="Aspergillopepsin-like_cat_dom"/>
</dbReference>
<evidence type="ECO:0000256" key="4">
    <source>
        <dbReference type="ARBA" id="ARBA00022670"/>
    </source>
</evidence>
<proteinExistence type="inferred from homology"/>
<organism evidence="14 15">
    <name type="scientific">Purpureocillium lavendulum</name>
    <dbReference type="NCBI Taxonomy" id="1247861"/>
    <lineage>
        <taxon>Eukaryota</taxon>
        <taxon>Fungi</taxon>
        <taxon>Dikarya</taxon>
        <taxon>Ascomycota</taxon>
        <taxon>Pezizomycotina</taxon>
        <taxon>Sordariomycetes</taxon>
        <taxon>Hypocreomycetidae</taxon>
        <taxon>Hypocreales</taxon>
        <taxon>Ophiocordycipitaceae</taxon>
        <taxon>Purpureocillium</taxon>
    </lineage>
</organism>
<dbReference type="PROSITE" id="PS51767">
    <property type="entry name" value="PEPTIDASE_A1"/>
    <property type="match status" value="1"/>
</dbReference>
<dbReference type="CDD" id="cd06097">
    <property type="entry name" value="Aspergillopepsin_like"/>
    <property type="match status" value="1"/>
</dbReference>
<dbReference type="PROSITE" id="PS00141">
    <property type="entry name" value="ASP_PROTEASE"/>
    <property type="match status" value="2"/>
</dbReference>